<name>A0A3P1VGL7_9STRE</name>
<reference evidence="2 3" key="1">
    <citation type="submission" date="2018-11" db="EMBL/GenBank/DDBJ databases">
        <title>Genomes From Bacteria Associated with the Canine Oral Cavity: a Test Case for Automated Genome-Based Taxonomic Assignment.</title>
        <authorList>
            <person name="Coil D.A."/>
            <person name="Jospin G."/>
            <person name="Darling A.E."/>
            <person name="Wallis C."/>
            <person name="Davis I.J."/>
            <person name="Harris S."/>
            <person name="Eisen J.A."/>
            <person name="Holcombe L.J."/>
            <person name="O'Flynn C."/>
        </authorList>
    </citation>
    <scope>NUCLEOTIDE SEQUENCE [LARGE SCALE GENOMIC DNA]</scope>
    <source>
        <strain evidence="2 3">OH4621_COT-116</strain>
    </source>
</reference>
<comment type="caution">
    <text evidence="2">The sequence shown here is derived from an EMBL/GenBank/DDBJ whole genome shotgun (WGS) entry which is preliminary data.</text>
</comment>
<dbReference type="Proteomes" id="UP000281771">
    <property type="component" value="Unassembled WGS sequence"/>
</dbReference>
<organism evidence="2 3">
    <name type="scientific">Streptococcus minor</name>
    <dbReference type="NCBI Taxonomy" id="229549"/>
    <lineage>
        <taxon>Bacteria</taxon>
        <taxon>Bacillati</taxon>
        <taxon>Bacillota</taxon>
        <taxon>Bacilli</taxon>
        <taxon>Lactobacillales</taxon>
        <taxon>Streptococcaceae</taxon>
        <taxon>Streptococcus</taxon>
    </lineage>
</organism>
<dbReference type="InterPro" id="IPR032710">
    <property type="entry name" value="NTF2-like_dom_sf"/>
</dbReference>
<evidence type="ECO:0000313" key="3">
    <source>
        <dbReference type="Proteomes" id="UP000281771"/>
    </source>
</evidence>
<sequence length="108" mass="12928">MQNITILQEFFEAENQRDWETYAKFLSPDIVWELHGHTTEIIRGKTAYLIRIQEAYNNRNVQFTCKQYECNAEQSRILTYLVNDYGQASCDIFEFKDGLIVREFEFLL</sequence>
<evidence type="ECO:0000313" key="2">
    <source>
        <dbReference type="EMBL" id="RRD32570.1"/>
    </source>
</evidence>
<dbReference type="Gene3D" id="3.10.450.50">
    <property type="match status" value="1"/>
</dbReference>
<keyword evidence="3" id="KW-1185">Reference proteome</keyword>
<evidence type="ECO:0000259" key="1">
    <source>
        <dbReference type="Pfam" id="PF12680"/>
    </source>
</evidence>
<dbReference type="Pfam" id="PF12680">
    <property type="entry name" value="SnoaL_2"/>
    <property type="match status" value="1"/>
</dbReference>
<dbReference type="RefSeq" id="WP_124775661.1">
    <property type="nucleotide sequence ID" value="NZ_RQZA01000001.1"/>
</dbReference>
<accession>A0A3P1VGL7</accession>
<dbReference type="SUPFAM" id="SSF54427">
    <property type="entry name" value="NTF2-like"/>
    <property type="match status" value="1"/>
</dbReference>
<feature type="domain" description="SnoaL-like" evidence="1">
    <location>
        <begin position="8"/>
        <end position="102"/>
    </location>
</feature>
<proteinExistence type="predicted"/>
<dbReference type="InterPro" id="IPR037401">
    <property type="entry name" value="SnoaL-like"/>
</dbReference>
<dbReference type="EMBL" id="RQZA01000001">
    <property type="protein sequence ID" value="RRD32570.1"/>
    <property type="molecule type" value="Genomic_DNA"/>
</dbReference>
<dbReference type="AlphaFoldDB" id="A0A3P1VGL7"/>
<gene>
    <name evidence="2" type="ORF">EII38_02200</name>
</gene>
<protein>
    <submittedName>
        <fullName evidence="2">Nuclear transport factor 2 family protein</fullName>
    </submittedName>
</protein>